<dbReference type="PROSITE" id="PS00138">
    <property type="entry name" value="SUBTILASE_SER"/>
    <property type="match status" value="1"/>
</dbReference>
<accession>A0A1G4GA31</accession>
<evidence type="ECO:0000256" key="1">
    <source>
        <dbReference type="ARBA" id="ARBA00011073"/>
    </source>
</evidence>
<keyword evidence="9" id="KW-1185">Reference proteome</keyword>
<evidence type="ECO:0000256" key="3">
    <source>
        <dbReference type="ARBA" id="ARBA00022801"/>
    </source>
</evidence>
<feature type="active site" description="Charge relay system" evidence="5 6">
    <location>
        <position position="367"/>
    </location>
</feature>
<dbReference type="PROSITE" id="PS51892">
    <property type="entry name" value="SUBTILASE"/>
    <property type="match status" value="1"/>
</dbReference>
<evidence type="ECO:0000256" key="5">
    <source>
        <dbReference type="PIRSR" id="PIRSR615500-1"/>
    </source>
</evidence>
<keyword evidence="3 6" id="KW-0378">Hydrolase</keyword>
<dbReference type="CDD" id="cd07480">
    <property type="entry name" value="Peptidases_S8_12"/>
    <property type="match status" value="1"/>
</dbReference>
<dbReference type="EC" id="3.4.21.62" evidence="8"/>
<dbReference type="InterPro" id="IPR023828">
    <property type="entry name" value="Peptidase_S8_Ser-AS"/>
</dbReference>
<protein>
    <submittedName>
        <fullName evidence="8">Subtilisin NAT</fullName>
        <ecNumber evidence="8">3.4.21.62</ecNumber>
    </submittedName>
</protein>
<feature type="active site" description="Charge relay system" evidence="5 6">
    <location>
        <position position="165"/>
    </location>
</feature>
<comment type="similarity">
    <text evidence="1 6">Belongs to the peptidase S8 family.</text>
</comment>
<dbReference type="GO" id="GO:0006508">
    <property type="term" value="P:proteolysis"/>
    <property type="evidence" value="ECO:0007669"/>
    <property type="project" value="UniProtKB-KW"/>
</dbReference>
<dbReference type="GO" id="GO:0004252">
    <property type="term" value="F:serine-type endopeptidase activity"/>
    <property type="evidence" value="ECO:0007669"/>
    <property type="project" value="UniProtKB-UniRule"/>
</dbReference>
<dbReference type="KEGG" id="pmuc:ING2E5A_2610"/>
<evidence type="ECO:0000256" key="6">
    <source>
        <dbReference type="PROSITE-ProRule" id="PRU01240"/>
    </source>
</evidence>
<evidence type="ECO:0000313" key="9">
    <source>
        <dbReference type="Proteomes" id="UP000178485"/>
    </source>
</evidence>
<dbReference type="EMBL" id="LT608328">
    <property type="protein sequence ID" value="SCM59406.1"/>
    <property type="molecule type" value="Genomic_DNA"/>
</dbReference>
<dbReference type="AlphaFoldDB" id="A0A1G4GA31"/>
<evidence type="ECO:0000259" key="7">
    <source>
        <dbReference type="Pfam" id="PF00082"/>
    </source>
</evidence>
<feature type="domain" description="Peptidase S8/S53" evidence="7">
    <location>
        <begin position="156"/>
        <end position="410"/>
    </location>
</feature>
<evidence type="ECO:0000313" key="8">
    <source>
        <dbReference type="EMBL" id="SCM59406.1"/>
    </source>
</evidence>
<evidence type="ECO:0000256" key="2">
    <source>
        <dbReference type="ARBA" id="ARBA00022670"/>
    </source>
</evidence>
<dbReference type="InterPro" id="IPR015500">
    <property type="entry name" value="Peptidase_S8_subtilisin-rel"/>
</dbReference>
<sequence>MKPPFLGKRVFWDHPASDSSSSEMYREAAASDLEVTPFYTGRHLLILRNGKREVVKTTRLLETKWGLTVANTADFITETMCESRIKDADVLFYNELGIALVAVDDDSMELLHPVDADYTVEPEKVVYIPDDVTVDTVVESSWGIKAVRAHESVYTGEGVKLAVLDTGFDVRHPDFKGRNLTTFSFVPDETAEDLHGHGTHCIGIACGSSDQQGVRYGVAPGVQIYAGKVLNNGGRGAQAWILDGMTWAANNGCRVLSMSLGSKVLPGQSYDIAYERAARFALSKGTLVVAAAGNDSRRSENRFSPVSSPADCPSILAVGAVDSALQVADFSNRAINQEGLVDLAAPGVAIYSSWPMPARYRTLSGTSMATPHVAGITALLCEKFPDATPAMIGQELIRTAGSLTSPAQDVGAGLPLAP</sequence>
<gene>
    <name evidence="8" type="primary">aprN</name>
    <name evidence="8" type="ORF">ING2E5A_2610</name>
</gene>
<dbReference type="SUPFAM" id="SSF52743">
    <property type="entry name" value="Subtilisin-like"/>
    <property type="match status" value="1"/>
</dbReference>
<dbReference type="Gene3D" id="3.40.50.200">
    <property type="entry name" value="Peptidase S8/S53 domain"/>
    <property type="match status" value="1"/>
</dbReference>
<proteinExistence type="inferred from homology"/>
<name>A0A1G4GA31_9BACT</name>
<dbReference type="PRINTS" id="PR00723">
    <property type="entry name" value="SUBTILISIN"/>
</dbReference>
<dbReference type="STRING" id="1642646.ING2E5A_2610"/>
<feature type="active site" description="Charge relay system" evidence="5 6">
    <location>
        <position position="197"/>
    </location>
</feature>
<dbReference type="InterPro" id="IPR000209">
    <property type="entry name" value="Peptidase_S8/S53_dom"/>
</dbReference>
<keyword evidence="4 6" id="KW-0720">Serine protease</keyword>
<dbReference type="RefSeq" id="WP_083373338.1">
    <property type="nucleotide sequence ID" value="NZ_LT608328.1"/>
</dbReference>
<evidence type="ECO:0000256" key="4">
    <source>
        <dbReference type="ARBA" id="ARBA00022825"/>
    </source>
</evidence>
<dbReference type="PANTHER" id="PTHR43806">
    <property type="entry name" value="PEPTIDASE S8"/>
    <property type="match status" value="1"/>
</dbReference>
<dbReference type="InterPro" id="IPR050131">
    <property type="entry name" value="Peptidase_S8_subtilisin-like"/>
</dbReference>
<reference evidence="8 9" key="1">
    <citation type="submission" date="2016-08" db="EMBL/GenBank/DDBJ databases">
        <authorList>
            <person name="Seilhamer J.J."/>
        </authorList>
    </citation>
    <scope>NUCLEOTIDE SEQUENCE [LARGE SCALE GENOMIC DNA]</scope>
    <source>
        <strain evidence="8">ING2-E5A</strain>
    </source>
</reference>
<dbReference type="Proteomes" id="UP000178485">
    <property type="component" value="Chromosome i"/>
</dbReference>
<dbReference type="Pfam" id="PF00082">
    <property type="entry name" value="Peptidase_S8"/>
    <property type="match status" value="1"/>
</dbReference>
<dbReference type="InterPro" id="IPR036852">
    <property type="entry name" value="Peptidase_S8/S53_dom_sf"/>
</dbReference>
<keyword evidence="2 6" id="KW-0645">Protease</keyword>
<dbReference type="PANTHER" id="PTHR43806:SF11">
    <property type="entry name" value="CEREVISIN-RELATED"/>
    <property type="match status" value="1"/>
</dbReference>
<organism evidence="8 9">
    <name type="scientific">Petrimonas mucosa</name>
    <dbReference type="NCBI Taxonomy" id="1642646"/>
    <lineage>
        <taxon>Bacteria</taxon>
        <taxon>Pseudomonadati</taxon>
        <taxon>Bacteroidota</taxon>
        <taxon>Bacteroidia</taxon>
        <taxon>Bacteroidales</taxon>
        <taxon>Dysgonomonadaceae</taxon>
        <taxon>Petrimonas</taxon>
    </lineage>
</organism>